<keyword evidence="2" id="KW-1185">Reference proteome</keyword>
<name>A0A8X6YUQ8_9ARAC</name>
<comment type="caution">
    <text evidence="1">The sequence shown here is derived from an EMBL/GenBank/DDBJ whole genome shotgun (WGS) entry which is preliminary data.</text>
</comment>
<dbReference type="EMBL" id="BMAV01023716">
    <property type="protein sequence ID" value="GFY79645.1"/>
    <property type="molecule type" value="Genomic_DNA"/>
</dbReference>
<evidence type="ECO:0000313" key="1">
    <source>
        <dbReference type="EMBL" id="GFY79645.1"/>
    </source>
</evidence>
<sequence>MVSPKGHPFALSLSSWDAGFGYFLYSRSKLLNKIFQVLVDCHLCALGLITFSDHFSIGFTESSRPHILGSRVYIQIQGSYDSEVITNGILHCSPFGYVKT</sequence>
<proteinExistence type="predicted"/>
<dbReference type="AlphaFoldDB" id="A0A8X6YUQ8"/>
<organism evidence="1 2">
    <name type="scientific">Trichonephila inaurata madagascariensis</name>
    <dbReference type="NCBI Taxonomy" id="2747483"/>
    <lineage>
        <taxon>Eukaryota</taxon>
        <taxon>Metazoa</taxon>
        <taxon>Ecdysozoa</taxon>
        <taxon>Arthropoda</taxon>
        <taxon>Chelicerata</taxon>
        <taxon>Arachnida</taxon>
        <taxon>Araneae</taxon>
        <taxon>Araneomorphae</taxon>
        <taxon>Entelegynae</taxon>
        <taxon>Araneoidea</taxon>
        <taxon>Nephilidae</taxon>
        <taxon>Trichonephila</taxon>
        <taxon>Trichonephila inaurata</taxon>
    </lineage>
</organism>
<evidence type="ECO:0000313" key="2">
    <source>
        <dbReference type="Proteomes" id="UP000886998"/>
    </source>
</evidence>
<gene>
    <name evidence="1" type="ORF">TNIN_95281</name>
</gene>
<accession>A0A8X6YUQ8</accession>
<protein>
    <submittedName>
        <fullName evidence="1">Uncharacterized protein</fullName>
    </submittedName>
</protein>
<reference evidence="1" key="1">
    <citation type="submission" date="2020-08" db="EMBL/GenBank/DDBJ databases">
        <title>Multicomponent nature underlies the extraordinary mechanical properties of spider dragline silk.</title>
        <authorList>
            <person name="Kono N."/>
            <person name="Nakamura H."/>
            <person name="Mori M."/>
            <person name="Yoshida Y."/>
            <person name="Ohtoshi R."/>
            <person name="Malay A.D."/>
            <person name="Moran D.A.P."/>
            <person name="Tomita M."/>
            <person name="Numata K."/>
            <person name="Arakawa K."/>
        </authorList>
    </citation>
    <scope>NUCLEOTIDE SEQUENCE</scope>
</reference>
<dbReference type="Proteomes" id="UP000886998">
    <property type="component" value="Unassembled WGS sequence"/>
</dbReference>